<dbReference type="GO" id="GO:0046872">
    <property type="term" value="F:metal ion binding"/>
    <property type="evidence" value="ECO:0007669"/>
    <property type="project" value="InterPro"/>
</dbReference>
<dbReference type="Gene3D" id="3.30.470.20">
    <property type="entry name" value="ATP-grasp fold, B domain"/>
    <property type="match status" value="1"/>
</dbReference>
<accession>X1N5B0</accession>
<dbReference type="AlphaFoldDB" id="X1N5B0"/>
<gene>
    <name evidence="2" type="ORF">S06H3_15949</name>
</gene>
<protein>
    <recommendedName>
        <fullName evidence="1">ATP-grasp domain-containing protein</fullName>
    </recommendedName>
</protein>
<name>X1N5B0_9ZZZZ</name>
<proteinExistence type="predicted"/>
<dbReference type="Pfam" id="PF02655">
    <property type="entry name" value="ATP-grasp_3"/>
    <property type="match status" value="1"/>
</dbReference>
<sequence length="319" mass="34587">MDGIIIGSGFESADFGFLKAEDRRKILGNAPEKTKEVSNKAWLASRLDDLGIAHPLTYTGREIAEGKGKGKAKHLHYPVVAKPAYGGGGTANFFCNNEKELIRCAKQLPEFLYQEYIKGKHASVSLISSKREAISVSVNEQLIGLDSLYAPGPFVYCGNVTPFVTKFSEQVCEIAEEIAMKLGLIGSNGIDFVITDDGPFVIEVNSRFQGTLDTVELSTGLNLNLVDASMKAVRADLLVERVMTKKYAAKAIVFAKQEGVVMGNLDLDRAGIVDIPEIGRIIKPGEPIATGIGIGNNREEAFAEAMRNVERIRAGVSYI</sequence>
<dbReference type="PIRSF" id="PIRSF016817">
    <property type="entry name" value="UCP016817_carboligase"/>
    <property type="match status" value="1"/>
</dbReference>
<dbReference type="EMBL" id="BARV01007867">
    <property type="protein sequence ID" value="GAI13814.1"/>
    <property type="molecule type" value="Genomic_DNA"/>
</dbReference>
<dbReference type="InterPro" id="IPR016677">
    <property type="entry name" value="UCP016817_carboligase"/>
</dbReference>
<dbReference type="GO" id="GO:0016879">
    <property type="term" value="F:ligase activity, forming carbon-nitrogen bonds"/>
    <property type="evidence" value="ECO:0007669"/>
    <property type="project" value="TreeGrafter"/>
</dbReference>
<dbReference type="PANTHER" id="PTHR21621">
    <property type="entry name" value="RIBOSOMAL PROTEIN S6 MODIFICATION PROTEIN"/>
    <property type="match status" value="1"/>
</dbReference>
<dbReference type="SUPFAM" id="SSF56059">
    <property type="entry name" value="Glutathione synthetase ATP-binding domain-like"/>
    <property type="match status" value="1"/>
</dbReference>
<evidence type="ECO:0000259" key="1">
    <source>
        <dbReference type="PROSITE" id="PS50975"/>
    </source>
</evidence>
<dbReference type="InterPro" id="IPR011761">
    <property type="entry name" value="ATP-grasp"/>
</dbReference>
<evidence type="ECO:0000313" key="2">
    <source>
        <dbReference type="EMBL" id="GAI13814.1"/>
    </source>
</evidence>
<feature type="domain" description="ATP-grasp" evidence="1">
    <location>
        <begin position="44"/>
        <end position="234"/>
    </location>
</feature>
<dbReference type="InterPro" id="IPR003806">
    <property type="entry name" value="ATP-grasp_PylC-type"/>
</dbReference>
<reference evidence="2" key="1">
    <citation type="journal article" date="2014" name="Front. Microbiol.">
        <title>High frequency of phylogenetically diverse reductive dehalogenase-homologous genes in deep subseafloor sedimentary metagenomes.</title>
        <authorList>
            <person name="Kawai M."/>
            <person name="Futagami T."/>
            <person name="Toyoda A."/>
            <person name="Takaki Y."/>
            <person name="Nishi S."/>
            <person name="Hori S."/>
            <person name="Arai W."/>
            <person name="Tsubouchi T."/>
            <person name="Morono Y."/>
            <person name="Uchiyama I."/>
            <person name="Ito T."/>
            <person name="Fujiyama A."/>
            <person name="Inagaki F."/>
            <person name="Takami H."/>
        </authorList>
    </citation>
    <scope>NUCLEOTIDE SEQUENCE</scope>
    <source>
        <strain evidence="2">Expedition CK06-06</strain>
    </source>
</reference>
<dbReference type="GO" id="GO:0005524">
    <property type="term" value="F:ATP binding"/>
    <property type="evidence" value="ECO:0007669"/>
    <property type="project" value="InterPro"/>
</dbReference>
<dbReference type="GO" id="GO:0005737">
    <property type="term" value="C:cytoplasm"/>
    <property type="evidence" value="ECO:0007669"/>
    <property type="project" value="TreeGrafter"/>
</dbReference>
<dbReference type="PANTHER" id="PTHR21621:SF0">
    <property type="entry name" value="BETA-CITRYLGLUTAMATE SYNTHASE B-RELATED"/>
    <property type="match status" value="1"/>
</dbReference>
<dbReference type="PROSITE" id="PS50975">
    <property type="entry name" value="ATP_GRASP"/>
    <property type="match status" value="1"/>
</dbReference>
<organism evidence="2">
    <name type="scientific">marine sediment metagenome</name>
    <dbReference type="NCBI Taxonomy" id="412755"/>
    <lineage>
        <taxon>unclassified sequences</taxon>
        <taxon>metagenomes</taxon>
        <taxon>ecological metagenomes</taxon>
    </lineage>
</organism>
<comment type="caution">
    <text evidence="2">The sequence shown here is derived from an EMBL/GenBank/DDBJ whole genome shotgun (WGS) entry which is preliminary data.</text>
</comment>